<comment type="caution">
    <text evidence="1">The sequence shown here is derived from an EMBL/GenBank/DDBJ whole genome shotgun (WGS) entry which is preliminary data.</text>
</comment>
<accession>A0ABR3JDC4</accession>
<name>A0ABR3JDC4_9AGAR</name>
<evidence type="ECO:0000313" key="1">
    <source>
        <dbReference type="EMBL" id="KAL0953634.1"/>
    </source>
</evidence>
<sequence length="449" mass="49967">MQTVASRALNALDAVFELVGSKTKGPQWPDQSGIWVHKTTTVTTDDNGDQGNNVCTGVVIQSSSQSDTLNERVVDPLHVVSRLHPSSICSQTQVVTPIQFPAHLPLEILTMILLLALPPIPDLVTYWTTPLEYILLEGIIADFWKRRGDISRVCRRWRDALKSQCQILPVPHYSMTDTTLNEIQAIILDRAATFSMALPSGRRGPRVDFGMLQDAQDIMGVSWQRLVAFVLQQRFDFSNANAVHQFFGYDAPELRRLYLTGSSTVVQVVPGSIFNGNAPQLRELVLDFCVVCPQAPFVGNLTHLCIQCTANANETAVYDVLHAAKALEHLSLLWALSDRGDASSLDATPLRLPTLRHLRIGGDGRLGGTFNLFSRLKASSDLDVEVLWYRFGLDMTVDDVSKVRKDLWEMFMWWRVDMEVDEVVHQLASSGESGMLVIQDVAQRGVPSI</sequence>
<protein>
    <recommendedName>
        <fullName evidence="3">F-box domain-containing protein</fullName>
    </recommendedName>
</protein>
<evidence type="ECO:0008006" key="3">
    <source>
        <dbReference type="Google" id="ProtNLM"/>
    </source>
</evidence>
<dbReference type="Proteomes" id="UP001556367">
    <property type="component" value="Unassembled WGS sequence"/>
</dbReference>
<proteinExistence type="predicted"/>
<gene>
    <name evidence="1" type="ORF">HGRIS_004839</name>
</gene>
<dbReference type="SUPFAM" id="SSF52047">
    <property type="entry name" value="RNI-like"/>
    <property type="match status" value="1"/>
</dbReference>
<dbReference type="EMBL" id="JASNQZ010000008">
    <property type="protein sequence ID" value="KAL0953634.1"/>
    <property type="molecule type" value="Genomic_DNA"/>
</dbReference>
<reference evidence="2" key="1">
    <citation type="submission" date="2024-06" db="EMBL/GenBank/DDBJ databases">
        <title>Multi-omics analyses provide insights into the biosynthesis of the anticancer antibiotic pleurotin in Hohenbuehelia grisea.</title>
        <authorList>
            <person name="Weaver J.A."/>
            <person name="Alberti F."/>
        </authorList>
    </citation>
    <scope>NUCLEOTIDE SEQUENCE [LARGE SCALE GENOMIC DNA]</scope>
    <source>
        <strain evidence="2">T-177</strain>
    </source>
</reference>
<evidence type="ECO:0000313" key="2">
    <source>
        <dbReference type="Proteomes" id="UP001556367"/>
    </source>
</evidence>
<organism evidence="1 2">
    <name type="scientific">Hohenbuehelia grisea</name>
    <dbReference type="NCBI Taxonomy" id="104357"/>
    <lineage>
        <taxon>Eukaryota</taxon>
        <taxon>Fungi</taxon>
        <taxon>Dikarya</taxon>
        <taxon>Basidiomycota</taxon>
        <taxon>Agaricomycotina</taxon>
        <taxon>Agaricomycetes</taxon>
        <taxon>Agaricomycetidae</taxon>
        <taxon>Agaricales</taxon>
        <taxon>Pleurotineae</taxon>
        <taxon>Pleurotaceae</taxon>
        <taxon>Hohenbuehelia</taxon>
    </lineage>
</organism>
<keyword evidence="2" id="KW-1185">Reference proteome</keyword>
<dbReference type="InterPro" id="IPR032675">
    <property type="entry name" value="LRR_dom_sf"/>
</dbReference>
<dbReference type="Gene3D" id="3.80.10.10">
    <property type="entry name" value="Ribonuclease Inhibitor"/>
    <property type="match status" value="1"/>
</dbReference>